<sequence>MSGWIGLALIGVVAAGALWVSGVSRSLWTLVGAALMLGAAGYALQQRAGLGEHLAVSDATPVAVAPEMVELRNAMLGRFTGDGAYLIASDALMRSGSRRSGANVVLLGLNHYPRSLTLWTGLGTALVQHDAAVSPAARLAFDQATRLAPEHPAPPFFEGLAYAQTGEYRTARLYWARALKLAPAGASYRRDIALRLAALDLVIAQLN</sequence>
<name>A0A502FZ69_9SPHN</name>
<comment type="caution">
    <text evidence="2">The sequence shown here is derived from an EMBL/GenBank/DDBJ whole genome shotgun (WGS) entry which is preliminary data.</text>
</comment>
<accession>A0A502FZ69</accession>
<dbReference type="SUPFAM" id="SSF48452">
    <property type="entry name" value="TPR-like"/>
    <property type="match status" value="1"/>
</dbReference>
<dbReference type="Gene3D" id="1.25.40.10">
    <property type="entry name" value="Tetratricopeptide repeat domain"/>
    <property type="match status" value="1"/>
</dbReference>
<evidence type="ECO:0000313" key="3">
    <source>
        <dbReference type="Proteomes" id="UP000319931"/>
    </source>
</evidence>
<reference evidence="2 3" key="1">
    <citation type="journal article" date="2019" name="Environ. Microbiol.">
        <title>Species interactions and distinct microbial communities in high Arctic permafrost affected cryosols are associated with the CH4 and CO2 gas fluxes.</title>
        <authorList>
            <person name="Altshuler I."/>
            <person name="Hamel J."/>
            <person name="Turney S."/>
            <person name="Magnuson E."/>
            <person name="Levesque R."/>
            <person name="Greer C."/>
            <person name="Whyte L.G."/>
        </authorList>
    </citation>
    <scope>NUCLEOTIDE SEQUENCE [LARGE SCALE GENOMIC DNA]</scope>
    <source>
        <strain evidence="2 3">E6.1</strain>
    </source>
</reference>
<dbReference type="InterPro" id="IPR011990">
    <property type="entry name" value="TPR-like_helical_dom_sf"/>
</dbReference>
<dbReference type="AlphaFoldDB" id="A0A502FZ69"/>
<proteinExistence type="predicted"/>
<keyword evidence="1" id="KW-0472">Membrane</keyword>
<dbReference type="EMBL" id="RCZC01000002">
    <property type="protein sequence ID" value="TPG54183.1"/>
    <property type="molecule type" value="Genomic_DNA"/>
</dbReference>
<organism evidence="2 3">
    <name type="scientific">Sphingomonas glacialis</name>
    <dbReference type="NCBI Taxonomy" id="658225"/>
    <lineage>
        <taxon>Bacteria</taxon>
        <taxon>Pseudomonadati</taxon>
        <taxon>Pseudomonadota</taxon>
        <taxon>Alphaproteobacteria</taxon>
        <taxon>Sphingomonadales</taxon>
        <taxon>Sphingomonadaceae</taxon>
        <taxon>Sphingomonas</taxon>
    </lineage>
</organism>
<keyword evidence="1" id="KW-1133">Transmembrane helix</keyword>
<feature type="transmembrane region" description="Helical" evidence="1">
    <location>
        <begin position="27"/>
        <end position="44"/>
    </location>
</feature>
<evidence type="ECO:0000313" key="2">
    <source>
        <dbReference type="EMBL" id="TPG54183.1"/>
    </source>
</evidence>
<evidence type="ECO:0000256" key="1">
    <source>
        <dbReference type="SAM" id="Phobius"/>
    </source>
</evidence>
<gene>
    <name evidence="2" type="ORF">EAH76_05685</name>
</gene>
<dbReference type="RefSeq" id="WP_140849053.1">
    <property type="nucleotide sequence ID" value="NZ_RCZC01000002.1"/>
</dbReference>
<keyword evidence="3" id="KW-1185">Reference proteome</keyword>
<dbReference type="OrthoDB" id="7390129at2"/>
<dbReference type="Proteomes" id="UP000319931">
    <property type="component" value="Unassembled WGS sequence"/>
</dbReference>
<protein>
    <submittedName>
        <fullName evidence="2">Uncharacterized protein</fullName>
    </submittedName>
</protein>
<keyword evidence="1" id="KW-0812">Transmembrane</keyword>